<dbReference type="EMBL" id="MU001643">
    <property type="protein sequence ID" value="KAF2478649.1"/>
    <property type="molecule type" value="Genomic_DNA"/>
</dbReference>
<dbReference type="Pfam" id="PF00806">
    <property type="entry name" value="PUF"/>
    <property type="match status" value="8"/>
</dbReference>
<proteinExistence type="predicted"/>
<feature type="repeat" description="Pumilio" evidence="3">
    <location>
        <begin position="842"/>
        <end position="877"/>
    </location>
</feature>
<feature type="compositionally biased region" description="Polar residues" evidence="4">
    <location>
        <begin position="1069"/>
        <end position="1084"/>
    </location>
</feature>
<feature type="repeat" description="Pumilio" evidence="3">
    <location>
        <begin position="661"/>
        <end position="696"/>
    </location>
</feature>
<evidence type="ECO:0000313" key="6">
    <source>
        <dbReference type="EMBL" id="KAF2478649.1"/>
    </source>
</evidence>
<dbReference type="InterPro" id="IPR011989">
    <property type="entry name" value="ARM-like"/>
</dbReference>
<feature type="compositionally biased region" description="Polar residues" evidence="4">
    <location>
        <begin position="159"/>
        <end position="174"/>
    </location>
</feature>
<feature type="repeat" description="Pumilio" evidence="3">
    <location>
        <begin position="734"/>
        <end position="769"/>
    </location>
</feature>
<keyword evidence="7" id="KW-1185">Reference proteome</keyword>
<evidence type="ECO:0000256" key="2">
    <source>
        <dbReference type="ARBA" id="ARBA00024893"/>
    </source>
</evidence>
<dbReference type="InterPro" id="IPR001313">
    <property type="entry name" value="Pumilio_RNA-bd_rpt"/>
</dbReference>
<keyword evidence="1" id="KW-0677">Repeat</keyword>
<dbReference type="GO" id="GO:0005737">
    <property type="term" value="C:cytoplasm"/>
    <property type="evidence" value="ECO:0007669"/>
    <property type="project" value="TreeGrafter"/>
</dbReference>
<feature type="repeat" description="Pumilio" evidence="3">
    <location>
        <begin position="770"/>
        <end position="805"/>
    </location>
</feature>
<dbReference type="PANTHER" id="PTHR12537:SF13">
    <property type="entry name" value="PUMILIO HOMOLOGY DOMAIN FAMILY MEMBER 4"/>
    <property type="match status" value="1"/>
</dbReference>
<dbReference type="SUPFAM" id="SSF48371">
    <property type="entry name" value="ARM repeat"/>
    <property type="match status" value="1"/>
</dbReference>
<accession>A0A6A6PF87</accession>
<evidence type="ECO:0000259" key="5">
    <source>
        <dbReference type="PROSITE" id="PS50303"/>
    </source>
</evidence>
<dbReference type="Gene3D" id="1.25.10.10">
    <property type="entry name" value="Leucine-rich Repeat Variant"/>
    <property type="match status" value="1"/>
</dbReference>
<dbReference type="AlphaFoldDB" id="A0A6A6PF87"/>
<dbReference type="PANTHER" id="PTHR12537">
    <property type="entry name" value="RNA BINDING PROTEIN PUMILIO-RELATED"/>
    <property type="match status" value="1"/>
</dbReference>
<comment type="function">
    <text evidence="2">RNA-binding nucleolar protein required for pre-rRNA processing. Involved in production of 18S rRNA and assembly of small ribosomal subunit.</text>
</comment>
<dbReference type="InterPro" id="IPR033712">
    <property type="entry name" value="Pumilio_RNA-bd"/>
</dbReference>
<dbReference type="SMART" id="SM00025">
    <property type="entry name" value="Pumilio"/>
    <property type="match status" value="8"/>
</dbReference>
<feature type="repeat" description="Pumilio" evidence="3">
    <location>
        <begin position="697"/>
        <end position="733"/>
    </location>
</feature>
<dbReference type="RefSeq" id="XP_033585219.1">
    <property type="nucleotide sequence ID" value="XM_033738505.1"/>
</dbReference>
<organism evidence="6 7">
    <name type="scientific">Neohortaea acidophila</name>
    <dbReference type="NCBI Taxonomy" id="245834"/>
    <lineage>
        <taxon>Eukaryota</taxon>
        <taxon>Fungi</taxon>
        <taxon>Dikarya</taxon>
        <taxon>Ascomycota</taxon>
        <taxon>Pezizomycotina</taxon>
        <taxon>Dothideomycetes</taxon>
        <taxon>Dothideomycetidae</taxon>
        <taxon>Mycosphaerellales</taxon>
        <taxon>Teratosphaeriaceae</taxon>
        <taxon>Neohortaea</taxon>
    </lineage>
</organism>
<dbReference type="CDD" id="cd07920">
    <property type="entry name" value="Pumilio"/>
    <property type="match status" value="1"/>
</dbReference>
<feature type="domain" description="PUM-HD" evidence="5">
    <location>
        <begin position="601"/>
        <end position="941"/>
    </location>
</feature>
<feature type="repeat" description="Pumilio" evidence="3">
    <location>
        <begin position="878"/>
        <end position="915"/>
    </location>
</feature>
<dbReference type="PROSITE" id="PS50302">
    <property type="entry name" value="PUM"/>
    <property type="match status" value="8"/>
</dbReference>
<evidence type="ECO:0000256" key="4">
    <source>
        <dbReference type="SAM" id="MobiDB-lite"/>
    </source>
</evidence>
<dbReference type="GO" id="GO:0010608">
    <property type="term" value="P:post-transcriptional regulation of gene expression"/>
    <property type="evidence" value="ECO:0007669"/>
    <property type="project" value="TreeGrafter"/>
</dbReference>
<dbReference type="Proteomes" id="UP000799767">
    <property type="component" value="Unassembled WGS sequence"/>
</dbReference>
<dbReference type="InterPro" id="IPR033133">
    <property type="entry name" value="PUM-HD"/>
</dbReference>
<reference evidence="6" key="1">
    <citation type="journal article" date="2020" name="Stud. Mycol.">
        <title>101 Dothideomycetes genomes: a test case for predicting lifestyles and emergence of pathogens.</title>
        <authorList>
            <person name="Haridas S."/>
            <person name="Albert R."/>
            <person name="Binder M."/>
            <person name="Bloem J."/>
            <person name="Labutti K."/>
            <person name="Salamov A."/>
            <person name="Andreopoulos B."/>
            <person name="Baker S."/>
            <person name="Barry K."/>
            <person name="Bills G."/>
            <person name="Bluhm B."/>
            <person name="Cannon C."/>
            <person name="Castanera R."/>
            <person name="Culley D."/>
            <person name="Daum C."/>
            <person name="Ezra D."/>
            <person name="Gonzalez J."/>
            <person name="Henrissat B."/>
            <person name="Kuo A."/>
            <person name="Liang C."/>
            <person name="Lipzen A."/>
            <person name="Lutzoni F."/>
            <person name="Magnuson J."/>
            <person name="Mondo S."/>
            <person name="Nolan M."/>
            <person name="Ohm R."/>
            <person name="Pangilinan J."/>
            <person name="Park H.-J."/>
            <person name="Ramirez L."/>
            <person name="Alfaro M."/>
            <person name="Sun H."/>
            <person name="Tritt A."/>
            <person name="Yoshinaga Y."/>
            <person name="Zwiers L.-H."/>
            <person name="Turgeon B."/>
            <person name="Goodwin S."/>
            <person name="Spatafora J."/>
            <person name="Crous P."/>
            <person name="Grigoriev I."/>
        </authorList>
    </citation>
    <scope>NUCLEOTIDE SEQUENCE</scope>
    <source>
        <strain evidence="6">CBS 113389</strain>
    </source>
</reference>
<name>A0A6A6PF87_9PEZI</name>
<dbReference type="PROSITE" id="PS50303">
    <property type="entry name" value="PUM_HD"/>
    <property type="match status" value="1"/>
</dbReference>
<sequence>MVVHGRGGMVGTANGGETLWPGCEVGLGGGVVVLRRFGLLLALPHCETSSCCCRWLSLSREKRKRRNPSSLHGGRSCSAIANLLSKSGLQSHVAPSERRIRHIERLLEQQRHINAELEKIDDETRREVEDGLRHERAVSDMIAQSEPTTPPEYHEPVRNVTTRTNRYSAASLTSPPGIPGRPNRSSTRLTSPAVLGARPYSSTNPSALPSQSVPGSRRHSDDEEEVDILYFDPGLHRSAANLNRNSMPAPSYDRQRNSNAADLRSSLGALDHSSFFTDEEEQPSALPTKLATNKPSPPDIKTYLQVQHTADGFPKLIRRSDDSELVSGPSAALDLALNHLSNVEQPGTDRLTASRHRISLPPSAVSSNGTIAPLNGILTNSNDFKSAAAASRRSLEVKFSTETKRPSLMATPPRSSMSNGMAKAASSYSTNDIPTLKSIESEHSGGVSLTSTQPQARNTADSATQDLNGAHRDRTASDATAHPTQRQSQDFVNILHHNPEIFATAQAALQGNGASFGGLHFSDTTNGMPPFQAPHMPYGQSPYYGGMQSLNNGFGNMNLTGGYAPQGQWGNQPSLYQPNGFSGMQQYPSNGQAIQGAGRYDANKPATHPRKAQTDELYANVSVPGVAGQIYGLCKDQHGCRFLQRKLEEKNEQDVQIIFDEVKDHFQELMVDPFGNYLCQRLLEHCNNEQRTVLVKNAAPAMTRIALNQHGTRALQRMIESIATPEQTNMLIDALRYDVVQLIQDLNGNHVIQKCLNHLSSRDAQFIFDAVSANCVVVGTHRHGCCVVQRCVDHATGPQKGAMVDAVIDNAFALVQDPFGNYVVQYVLDLNEPMFTEPLCRSFAGNIAFLSKQKFSSNVIEKCIRSAGPDTRRILIHEISSPQDMERLLRDSFANYVVQTAMDTADEELKAIIVESLRPMIPAIRNTPHGRRIQSKIQDYDNGNTGPLNNANINKSDSSSQAHSIASAVVPSVPPFAAPASGRSNRMGMVGAPPEWSVGHGFTGPAVNGFHGPAMNGFNAPNVNGFPGPAINGFSGQATNGYHGPAANGFNGPAANGGYSGGDTGSSGAPRSQAYNALNGSQNYPQQGMGGPGFPGFGRNPHYGQF</sequence>
<feature type="region of interest" description="Disordered" evidence="4">
    <location>
        <begin position="398"/>
        <end position="461"/>
    </location>
</feature>
<feature type="compositionally biased region" description="Polar residues" evidence="4">
    <location>
        <begin position="200"/>
        <end position="214"/>
    </location>
</feature>
<evidence type="ECO:0000256" key="1">
    <source>
        <dbReference type="ARBA" id="ARBA00022737"/>
    </source>
</evidence>
<evidence type="ECO:0000313" key="7">
    <source>
        <dbReference type="Proteomes" id="UP000799767"/>
    </source>
</evidence>
<feature type="repeat" description="Pumilio" evidence="3">
    <location>
        <begin position="806"/>
        <end position="841"/>
    </location>
</feature>
<evidence type="ECO:0000256" key="3">
    <source>
        <dbReference type="PROSITE-ProRule" id="PRU00317"/>
    </source>
</evidence>
<feature type="compositionally biased region" description="Basic and acidic residues" evidence="4">
    <location>
        <begin position="125"/>
        <end position="138"/>
    </location>
</feature>
<dbReference type="OrthoDB" id="668540at2759"/>
<feature type="compositionally biased region" description="Polar residues" evidence="4">
    <location>
        <begin position="447"/>
        <end position="461"/>
    </location>
</feature>
<dbReference type="FunFam" id="1.25.10.10:FF:000237">
    <property type="entry name" value="Pumilio homolog 9"/>
    <property type="match status" value="1"/>
</dbReference>
<feature type="region of interest" description="Disordered" evidence="4">
    <location>
        <begin position="1058"/>
        <end position="1094"/>
    </location>
</feature>
<dbReference type="GeneID" id="54479507"/>
<gene>
    <name evidence="6" type="ORF">BDY17DRAFT_55974</name>
</gene>
<feature type="repeat" description="Pumilio" evidence="3">
    <location>
        <begin position="625"/>
        <end position="660"/>
    </location>
</feature>
<dbReference type="GO" id="GO:0003729">
    <property type="term" value="F:mRNA binding"/>
    <property type="evidence" value="ECO:0007669"/>
    <property type="project" value="TreeGrafter"/>
</dbReference>
<dbReference type="InterPro" id="IPR016024">
    <property type="entry name" value="ARM-type_fold"/>
</dbReference>
<feature type="region of interest" description="Disordered" evidence="4">
    <location>
        <begin position="276"/>
        <end position="298"/>
    </location>
</feature>
<protein>
    <recommendedName>
        <fullName evidence="5">PUM-HD domain-containing protein</fullName>
    </recommendedName>
</protein>
<feature type="region of interest" description="Disordered" evidence="4">
    <location>
        <begin position="125"/>
        <end position="223"/>
    </location>
</feature>